<name>A0AAW2L458_SESRA</name>
<dbReference type="PANTHER" id="PTHR47960">
    <property type="entry name" value="DEAD-BOX ATP-DEPENDENT RNA HELICASE 50"/>
    <property type="match status" value="1"/>
</dbReference>
<keyword evidence="3 9" id="KW-0347">Helicase</keyword>
<dbReference type="GO" id="GO:0005524">
    <property type="term" value="F:ATP binding"/>
    <property type="evidence" value="ECO:0007669"/>
    <property type="project" value="UniProtKB-KW"/>
</dbReference>
<feature type="domain" description="DEAD-box RNA helicase Q" evidence="8">
    <location>
        <begin position="14"/>
        <end position="42"/>
    </location>
</feature>
<evidence type="ECO:0000256" key="6">
    <source>
        <dbReference type="PROSITE-ProRule" id="PRU00552"/>
    </source>
</evidence>
<evidence type="ECO:0000256" key="4">
    <source>
        <dbReference type="ARBA" id="ARBA00022840"/>
    </source>
</evidence>
<dbReference type="InterPro" id="IPR014001">
    <property type="entry name" value="Helicase_ATP-bd"/>
</dbReference>
<keyword evidence="4" id="KW-0067">ATP-binding</keyword>
<evidence type="ECO:0000256" key="5">
    <source>
        <dbReference type="ARBA" id="ARBA00037591"/>
    </source>
</evidence>
<evidence type="ECO:0000259" key="8">
    <source>
        <dbReference type="PROSITE" id="PS51195"/>
    </source>
</evidence>
<dbReference type="InterPro" id="IPR014014">
    <property type="entry name" value="RNA_helicase_DEAD_Q_motif"/>
</dbReference>
<evidence type="ECO:0000256" key="1">
    <source>
        <dbReference type="ARBA" id="ARBA00022741"/>
    </source>
</evidence>
<evidence type="ECO:0000259" key="7">
    <source>
        <dbReference type="PROSITE" id="PS51192"/>
    </source>
</evidence>
<dbReference type="InterPro" id="IPR000629">
    <property type="entry name" value="RNA-helicase_DEAD-box_CS"/>
</dbReference>
<evidence type="ECO:0000313" key="9">
    <source>
        <dbReference type="EMBL" id="KAL0312626.1"/>
    </source>
</evidence>
<dbReference type="SMART" id="SM00487">
    <property type="entry name" value="DEXDc"/>
    <property type="match status" value="1"/>
</dbReference>
<feature type="domain" description="Helicase ATP-binding" evidence="7">
    <location>
        <begin position="45"/>
        <end position="179"/>
    </location>
</feature>
<dbReference type="CDD" id="cd17940">
    <property type="entry name" value="DEADc_DDX6"/>
    <property type="match status" value="1"/>
</dbReference>
<reference evidence="9" key="2">
    <citation type="journal article" date="2024" name="Plant">
        <title>Genomic evolution and insights into agronomic trait innovations of Sesamum species.</title>
        <authorList>
            <person name="Miao H."/>
            <person name="Wang L."/>
            <person name="Qu L."/>
            <person name="Liu H."/>
            <person name="Sun Y."/>
            <person name="Le M."/>
            <person name="Wang Q."/>
            <person name="Wei S."/>
            <person name="Zheng Y."/>
            <person name="Lin W."/>
            <person name="Duan Y."/>
            <person name="Cao H."/>
            <person name="Xiong S."/>
            <person name="Wang X."/>
            <person name="Wei L."/>
            <person name="Li C."/>
            <person name="Ma Q."/>
            <person name="Ju M."/>
            <person name="Zhao R."/>
            <person name="Li G."/>
            <person name="Mu C."/>
            <person name="Tian Q."/>
            <person name="Mei H."/>
            <person name="Zhang T."/>
            <person name="Gao T."/>
            <person name="Zhang H."/>
        </authorList>
    </citation>
    <scope>NUCLEOTIDE SEQUENCE</scope>
    <source>
        <strain evidence="9">G02</strain>
    </source>
</reference>
<dbReference type="PROSITE" id="PS00039">
    <property type="entry name" value="DEAD_ATP_HELICASE"/>
    <property type="match status" value="1"/>
</dbReference>
<dbReference type="InterPro" id="IPR027417">
    <property type="entry name" value="P-loop_NTPase"/>
</dbReference>
<accession>A0AAW2L458</accession>
<evidence type="ECO:0000256" key="3">
    <source>
        <dbReference type="ARBA" id="ARBA00022806"/>
    </source>
</evidence>
<dbReference type="GO" id="GO:0003724">
    <property type="term" value="F:RNA helicase activity"/>
    <property type="evidence" value="ECO:0007669"/>
    <property type="project" value="InterPro"/>
</dbReference>
<dbReference type="AlphaFoldDB" id="A0AAW2L458"/>
<dbReference type="GO" id="GO:0016787">
    <property type="term" value="F:hydrolase activity"/>
    <property type="evidence" value="ECO:0007669"/>
    <property type="project" value="UniProtKB-KW"/>
</dbReference>
<sequence>MSSFNQDVTATKGNEFEDYFLKRELLMGIYEKGFERPSPIQEESIPIALTGTDILARAKNGTGKTAAFCIPALEKIDSDYNVIQVVILVPTRELALQTSQVCKELGKHLNIQVMASTGGTSLRDDIMRLHQPVHLLVGTPGRILDLTKKGICNLKNSSVLVMDEADKLLSLNINPQLSS</sequence>
<dbReference type="Pfam" id="PF00270">
    <property type="entry name" value="DEAD"/>
    <property type="match status" value="1"/>
</dbReference>
<comment type="caution">
    <text evidence="9">The sequence shown here is derived from an EMBL/GenBank/DDBJ whole genome shotgun (WGS) entry which is preliminary data.</text>
</comment>
<evidence type="ECO:0000256" key="2">
    <source>
        <dbReference type="ARBA" id="ARBA00022801"/>
    </source>
</evidence>
<reference evidence="9" key="1">
    <citation type="submission" date="2020-06" db="EMBL/GenBank/DDBJ databases">
        <authorList>
            <person name="Li T."/>
            <person name="Hu X."/>
            <person name="Zhang T."/>
            <person name="Song X."/>
            <person name="Zhang H."/>
            <person name="Dai N."/>
            <person name="Sheng W."/>
            <person name="Hou X."/>
            <person name="Wei L."/>
        </authorList>
    </citation>
    <scope>NUCLEOTIDE SEQUENCE</scope>
    <source>
        <strain evidence="9">G02</strain>
        <tissue evidence="9">Leaf</tissue>
    </source>
</reference>
<dbReference type="PROSITE" id="PS51192">
    <property type="entry name" value="HELICASE_ATP_BIND_1"/>
    <property type="match status" value="1"/>
</dbReference>
<dbReference type="PROSITE" id="PS51195">
    <property type="entry name" value="Q_MOTIF"/>
    <property type="match status" value="1"/>
</dbReference>
<proteinExistence type="predicted"/>
<comment type="function">
    <text evidence="5">ATP-dependent RNA helicase involved in mRNA turnover, and more specifically in mRNA decapping.</text>
</comment>
<protein>
    <submittedName>
        <fullName evidence="9">DEAD-box ATP-dependent RNA helicase 6</fullName>
    </submittedName>
</protein>
<gene>
    <name evidence="9" type="ORF">Sradi_5661900</name>
</gene>
<keyword evidence="2" id="KW-0378">Hydrolase</keyword>
<dbReference type="Gene3D" id="3.40.50.300">
    <property type="entry name" value="P-loop containing nucleotide triphosphate hydrolases"/>
    <property type="match status" value="1"/>
</dbReference>
<dbReference type="SUPFAM" id="SSF52540">
    <property type="entry name" value="P-loop containing nucleoside triphosphate hydrolases"/>
    <property type="match status" value="1"/>
</dbReference>
<dbReference type="InterPro" id="IPR011545">
    <property type="entry name" value="DEAD/DEAH_box_helicase_dom"/>
</dbReference>
<dbReference type="EMBL" id="JACGWJ010000026">
    <property type="protein sequence ID" value="KAL0312626.1"/>
    <property type="molecule type" value="Genomic_DNA"/>
</dbReference>
<feature type="short sequence motif" description="Q motif" evidence="6">
    <location>
        <begin position="14"/>
        <end position="42"/>
    </location>
</feature>
<keyword evidence="1" id="KW-0547">Nucleotide-binding</keyword>
<dbReference type="GO" id="GO:0003676">
    <property type="term" value="F:nucleic acid binding"/>
    <property type="evidence" value="ECO:0007669"/>
    <property type="project" value="InterPro"/>
</dbReference>
<organism evidence="9">
    <name type="scientific">Sesamum radiatum</name>
    <name type="common">Black benniseed</name>
    <dbReference type="NCBI Taxonomy" id="300843"/>
    <lineage>
        <taxon>Eukaryota</taxon>
        <taxon>Viridiplantae</taxon>
        <taxon>Streptophyta</taxon>
        <taxon>Embryophyta</taxon>
        <taxon>Tracheophyta</taxon>
        <taxon>Spermatophyta</taxon>
        <taxon>Magnoliopsida</taxon>
        <taxon>eudicotyledons</taxon>
        <taxon>Gunneridae</taxon>
        <taxon>Pentapetalae</taxon>
        <taxon>asterids</taxon>
        <taxon>lamiids</taxon>
        <taxon>Lamiales</taxon>
        <taxon>Pedaliaceae</taxon>
        <taxon>Sesamum</taxon>
    </lineage>
</organism>